<dbReference type="OrthoDB" id="10014493at2"/>
<sequence length="114" mass="12061">MLRILALSFAFIAAQGAAVADEDAKQESVQVHGKSLTLSCAEWKRNADGSWENVGPLLVGTDTVNTVTLRGAKETKVLEEKCQTASGPPAAPSRSDDSARHAKHKYRPAAAEGT</sequence>
<keyword evidence="4" id="KW-1185">Reference proteome</keyword>
<comment type="caution">
    <text evidence="3">The sequence shown here is derived from an EMBL/GenBank/DDBJ whole genome shotgun (WGS) entry which is preliminary data.</text>
</comment>
<gene>
    <name evidence="3" type="ORF">DFR50_12749</name>
</gene>
<feature type="signal peptide" evidence="2">
    <location>
        <begin position="1"/>
        <end position="20"/>
    </location>
</feature>
<dbReference type="RefSeq" id="WP_147262838.1">
    <property type="nucleotide sequence ID" value="NZ_QNRK01000027.1"/>
</dbReference>
<name>A0A366EYH1_9HYPH</name>
<protein>
    <submittedName>
        <fullName evidence="3">Uncharacterized protein</fullName>
    </submittedName>
</protein>
<evidence type="ECO:0000313" key="3">
    <source>
        <dbReference type="EMBL" id="RBP07404.1"/>
    </source>
</evidence>
<proteinExistence type="predicted"/>
<dbReference type="EMBL" id="QNRK01000027">
    <property type="protein sequence ID" value="RBP07404.1"/>
    <property type="molecule type" value="Genomic_DNA"/>
</dbReference>
<accession>A0A366EYH1</accession>
<organism evidence="3 4">
    <name type="scientific">Roseiarcus fermentans</name>
    <dbReference type="NCBI Taxonomy" id="1473586"/>
    <lineage>
        <taxon>Bacteria</taxon>
        <taxon>Pseudomonadati</taxon>
        <taxon>Pseudomonadota</taxon>
        <taxon>Alphaproteobacteria</taxon>
        <taxon>Hyphomicrobiales</taxon>
        <taxon>Roseiarcaceae</taxon>
        <taxon>Roseiarcus</taxon>
    </lineage>
</organism>
<feature type="chain" id="PRO_5016761244" evidence="2">
    <location>
        <begin position="21"/>
        <end position="114"/>
    </location>
</feature>
<feature type="region of interest" description="Disordered" evidence="1">
    <location>
        <begin position="78"/>
        <end position="114"/>
    </location>
</feature>
<dbReference type="Proteomes" id="UP000253529">
    <property type="component" value="Unassembled WGS sequence"/>
</dbReference>
<evidence type="ECO:0000256" key="2">
    <source>
        <dbReference type="SAM" id="SignalP"/>
    </source>
</evidence>
<keyword evidence="2" id="KW-0732">Signal</keyword>
<evidence type="ECO:0000256" key="1">
    <source>
        <dbReference type="SAM" id="MobiDB-lite"/>
    </source>
</evidence>
<evidence type="ECO:0000313" key="4">
    <source>
        <dbReference type="Proteomes" id="UP000253529"/>
    </source>
</evidence>
<reference evidence="3 4" key="1">
    <citation type="submission" date="2018-06" db="EMBL/GenBank/DDBJ databases">
        <title>Genomic Encyclopedia of Type Strains, Phase IV (KMG-IV): sequencing the most valuable type-strain genomes for metagenomic binning, comparative biology and taxonomic classification.</title>
        <authorList>
            <person name="Goeker M."/>
        </authorList>
    </citation>
    <scope>NUCLEOTIDE SEQUENCE [LARGE SCALE GENOMIC DNA]</scope>
    <source>
        <strain evidence="3 4">DSM 24875</strain>
    </source>
</reference>
<dbReference type="AlphaFoldDB" id="A0A366EYH1"/>